<accession>A0A6H2EFK9</accession>
<reference evidence="1 3" key="10">
    <citation type="journal article" date="2015" name="G3 (Bethesda)">
        <title>Gene Model Annotations for Drosophila melanogaster: The Rule-Benders.</title>
        <authorList>
            <consortium name="FlyBase Consortium"/>
            <person name="Crosby M.A."/>
            <person name="Gramates L.S."/>
            <person name="Dos Santos G."/>
            <person name="Matthews B.B."/>
            <person name="St Pierre S.E."/>
            <person name="Zhou P."/>
            <person name="Schroeder A.J."/>
            <person name="Falls K."/>
            <person name="Emmert D.B."/>
            <person name="Russo S.M."/>
            <person name="Gelbart W.M."/>
            <person name="null"/>
        </authorList>
    </citation>
    <scope>NUCLEOTIDE SEQUENCE [LARGE SCALE GENOMIC DNA]</scope>
    <source>
        <strain evidence="3">Berkeley</strain>
    </source>
</reference>
<dbReference type="VEuPathDB" id="VectorBase:FBgn0287588"/>
<organism evidence="1 3">
    <name type="scientific">Drosophila melanogaster</name>
    <name type="common">Fruit fly</name>
    <dbReference type="NCBI Taxonomy" id="7227"/>
    <lineage>
        <taxon>Eukaryota</taxon>
        <taxon>Metazoa</taxon>
        <taxon>Ecdysozoa</taxon>
        <taxon>Arthropoda</taxon>
        <taxon>Hexapoda</taxon>
        <taxon>Insecta</taxon>
        <taxon>Pterygota</taxon>
        <taxon>Neoptera</taxon>
        <taxon>Endopterygota</taxon>
        <taxon>Diptera</taxon>
        <taxon>Brachycera</taxon>
        <taxon>Muscomorpha</taxon>
        <taxon>Ephydroidea</taxon>
        <taxon>Drosophilidae</taxon>
        <taxon>Drosophila</taxon>
        <taxon>Sophophora</taxon>
    </lineage>
</organism>
<sequence>MCPITPIELLSTIILEKRKLRSSTKRKKYRK</sequence>
<dbReference type="AlphaFoldDB" id="A0A6H2EFK9"/>
<reference evidence="1 3" key="6">
    <citation type="journal article" date="2005" name="PLoS Comput. Biol.">
        <title>Combined evidence annotation of transposable elements in genome sequences.</title>
        <authorList>
            <person name="Quesneville H."/>
            <person name="Bergman C.M."/>
            <person name="Andrieu O."/>
            <person name="Autard D."/>
            <person name="Nouaud D."/>
            <person name="Ashburner M."/>
            <person name="Anxolabehere D."/>
        </authorList>
    </citation>
    <scope>NUCLEOTIDE SEQUENCE [LARGE SCALE GENOMIC DNA]</scope>
    <source>
        <strain evidence="3">Berkeley</strain>
    </source>
</reference>
<dbReference type="InParanoid" id="A0A6H2EFK9"/>
<protein>
    <submittedName>
        <fullName evidence="1">Uncharacterized protein</fullName>
    </submittedName>
</protein>
<dbReference type="EMBL" id="AE014297">
    <property type="protein sequence ID" value="QJC18446.1"/>
    <property type="molecule type" value="Genomic_DNA"/>
</dbReference>
<keyword evidence="3" id="KW-1185">Reference proteome</keyword>
<dbReference type="FlyBase" id="FBgn0287588">
    <property type="gene designation" value="CG46458"/>
</dbReference>
<evidence type="ECO:0000313" key="1">
    <source>
        <dbReference type="EMBL" id="QJC18446.1"/>
    </source>
</evidence>
<reference evidence="1 3" key="4">
    <citation type="journal article" date="2002" name="Genome Biol.">
        <title>The transposable elements of the Drosophila melanogaster euchromatin: a genomics perspective.</title>
        <authorList>
            <person name="Kaminker J.S."/>
            <person name="Bergman C.M."/>
            <person name="Kronmiller B."/>
            <person name="Carlson J."/>
            <person name="Svirskas R."/>
            <person name="Patel S."/>
            <person name="Frise E."/>
            <person name="Wheeler D.A."/>
            <person name="Lewis S.E."/>
            <person name="Rubin G.M."/>
            <person name="Ashburner M."/>
            <person name="Celniker S.E."/>
        </authorList>
    </citation>
    <scope>NUCLEOTIDE SEQUENCE [LARGE SCALE GENOMIC DNA]</scope>
    <source>
        <strain evidence="3">Berkeley</strain>
    </source>
</reference>
<reference evidence="1 3" key="1">
    <citation type="journal article" date="2000" name="Science">
        <title>The genome sequence of Drosophila melanogaster.</title>
        <authorList>
            <person name="Adams M.D."/>
            <person name="Celniker S.E."/>
            <person name="Holt R.A."/>
            <person name="Evans C.A."/>
            <person name="Gocayne J.D."/>
            <person name="Amanatides P.G."/>
            <person name="Scherer S.E."/>
            <person name="Li P.W."/>
            <person name="Hoskins R.A."/>
            <person name="Galle R.F."/>
            <person name="George R.A."/>
            <person name="Lewis S.E."/>
            <person name="Richards S."/>
            <person name="Ashburner M."/>
            <person name="Henderson S.N."/>
            <person name="Sutton G.G."/>
            <person name="Wortman J.R."/>
            <person name="Yandell M.D."/>
            <person name="Zhang Q."/>
            <person name="Chen L.X."/>
            <person name="Brandon R.C."/>
            <person name="Rogers Y.H."/>
            <person name="Blazej R.G."/>
            <person name="Champe M."/>
            <person name="Pfeiffer B.D."/>
            <person name="Wan K.H."/>
            <person name="Doyle C."/>
            <person name="Baxter E.G."/>
            <person name="Helt G."/>
            <person name="Nelson C.R."/>
            <person name="Gabor G.L."/>
            <person name="Abril J.F."/>
            <person name="Agbayani A."/>
            <person name="An H.J."/>
            <person name="Andrews-Pfannkoch C."/>
            <person name="Baldwin D."/>
            <person name="Ballew R.M."/>
            <person name="Basu A."/>
            <person name="Baxendale J."/>
            <person name="Bayraktaroglu L."/>
            <person name="Beasley E.M."/>
            <person name="Beeson K.Y."/>
            <person name="Benos P.V."/>
            <person name="Berman B.P."/>
            <person name="Bhandari D."/>
            <person name="Bolshakov S."/>
            <person name="Borkova D."/>
            <person name="Botchan M.R."/>
            <person name="Bouck J."/>
            <person name="Brokstein P."/>
            <person name="Brottier P."/>
            <person name="Burtis K.C."/>
            <person name="Busam D.A."/>
            <person name="Butler H."/>
            <person name="Cadieu E."/>
            <person name="Center A."/>
            <person name="Chandra I."/>
            <person name="Cherry J.M."/>
            <person name="Cawley S."/>
            <person name="Dahlke C."/>
            <person name="Davenport L.B."/>
            <person name="Davies P."/>
            <person name="de Pablos B."/>
            <person name="Delcher A."/>
            <person name="Deng Z."/>
            <person name="Mays A.D."/>
            <person name="Dew I."/>
            <person name="Dietz S.M."/>
            <person name="Dodson K."/>
            <person name="Doup L.E."/>
            <person name="Downes M."/>
            <person name="Dugan-Rocha S."/>
            <person name="Dunkov B.C."/>
            <person name="Dunn P."/>
            <person name="Durbin K.J."/>
            <person name="Evangelista C.C."/>
            <person name="Ferraz C."/>
            <person name="Ferriera S."/>
            <person name="Fleischmann W."/>
            <person name="Fosler C."/>
            <person name="Gabrielian A.E."/>
            <person name="Garg N.S."/>
            <person name="Gelbart W.M."/>
            <person name="Glasser K."/>
            <person name="Glodek A."/>
            <person name="Gong F."/>
            <person name="Gorrell J.H."/>
            <person name="Gu Z."/>
            <person name="Guan P."/>
            <person name="Harris M."/>
            <person name="Harris N.L."/>
            <person name="Harvey D."/>
            <person name="Heiman T.J."/>
            <person name="Hernandez J.R."/>
            <person name="Houck J."/>
            <person name="Hostin D."/>
            <person name="Houston K.A."/>
            <person name="Howland T.J."/>
            <person name="Wei M.H."/>
            <person name="Ibegwam C."/>
            <person name="Jalali M."/>
            <person name="Kalush F."/>
            <person name="Karpen G.H."/>
            <person name="Ke Z."/>
            <person name="Kennison J.A."/>
            <person name="Ketchum K.A."/>
            <person name="Kimmel B.E."/>
            <person name="Kodira C.D."/>
            <person name="Kraft C."/>
            <person name="Kravitz S."/>
            <person name="Kulp D."/>
            <person name="Lai Z."/>
            <person name="Lasko P."/>
            <person name="Lei Y."/>
            <person name="Levitsky A.A."/>
            <person name="Li J."/>
            <person name="Li Z."/>
            <person name="Liang Y."/>
            <person name="Lin X."/>
            <person name="Liu X."/>
            <person name="Mattei B."/>
            <person name="McIntosh T.C."/>
            <person name="McLeod M.P."/>
            <person name="McPherson D."/>
            <person name="Merkulov G."/>
            <person name="Milshina N.V."/>
            <person name="Mobarry C."/>
            <person name="Morris J."/>
            <person name="Moshrefi A."/>
            <person name="Mount S.M."/>
            <person name="Moy M."/>
            <person name="Murphy B."/>
            <person name="Murphy L."/>
            <person name="Muzny D.M."/>
            <person name="Nelson D.L."/>
            <person name="Nelson D.R."/>
            <person name="Nelson K.A."/>
            <person name="Nixon K."/>
            <person name="Nusskern D.R."/>
            <person name="Pacleb J.M."/>
            <person name="Palazzolo M."/>
            <person name="Pittman G.S."/>
            <person name="Pan S."/>
            <person name="Pollard J."/>
            <person name="Puri V."/>
            <person name="Reese M.G."/>
            <person name="Reinert K."/>
            <person name="Remington K."/>
            <person name="Saunders R.D."/>
            <person name="Scheeler F."/>
            <person name="Shen H."/>
            <person name="Shue B.C."/>
            <person name="Siden-Kiamos I."/>
            <person name="Simpson M."/>
            <person name="Skupski M.P."/>
            <person name="Smith T."/>
            <person name="Spier E."/>
            <person name="Spradling A.C."/>
            <person name="Stapleton M."/>
            <person name="Strong R."/>
            <person name="Sun E."/>
            <person name="Svirskas R."/>
            <person name="Tector C."/>
            <person name="Turner R."/>
            <person name="Venter E."/>
            <person name="Wang A.H."/>
            <person name="Wang X."/>
            <person name="Wang Z.Y."/>
            <person name="Wassarman D.A."/>
            <person name="Weinstock G.M."/>
            <person name="Weissenbach J."/>
            <person name="Williams S.M."/>
            <person name="WoodageT"/>
            <person name="Worley K.C."/>
            <person name="Wu D."/>
            <person name="Yang S."/>
            <person name="Yao Q.A."/>
            <person name="Ye J."/>
            <person name="Yeh R.F."/>
            <person name="Zaveri J.S."/>
            <person name="Zhan M."/>
            <person name="Zhang G."/>
            <person name="Zhao Q."/>
            <person name="Zheng L."/>
            <person name="Zheng X.H."/>
            <person name="Zhong F.N."/>
            <person name="Zhong W."/>
            <person name="Zhou X."/>
            <person name="Zhu S."/>
            <person name="Zhu X."/>
            <person name="Smith H.O."/>
            <person name="Gibbs R.A."/>
            <person name="Myers E.W."/>
            <person name="Rubin G.M."/>
            <person name="Venter J.C."/>
        </authorList>
    </citation>
    <scope>NUCLEOTIDE SEQUENCE [LARGE SCALE GENOMIC DNA]</scope>
    <source>
        <strain evidence="3">Berkeley</strain>
    </source>
</reference>
<reference evidence="1 3" key="9">
    <citation type="journal article" date="2015" name="G3 (Bethesda)">
        <title>Gene Model Annotations for Drosophila melanogaster: Impact of High-Throughput Data.</title>
        <authorList>
            <consortium name="FlyBase Consortium"/>
            <person name="Matthews B.B."/>
            <person name="Dos Santos G."/>
            <person name="Crosby M.A."/>
            <person name="Emmert D.B."/>
            <person name="St Pierre S.E."/>
            <person name="Gramates L.S."/>
            <person name="Zhou P."/>
            <person name="Schroeder A.J."/>
            <person name="Falls K."/>
            <person name="Strelets V."/>
            <person name="Russo S.M."/>
            <person name="Gelbart W.M."/>
            <person name="null"/>
        </authorList>
    </citation>
    <scope>NUCLEOTIDE SEQUENCE [LARGE SCALE GENOMIC DNA]</scope>
    <source>
        <strain evidence="3">Berkeley</strain>
    </source>
</reference>
<reference evidence="1 3" key="7">
    <citation type="journal article" date="2007" name="Science">
        <title>The Release 5.1 annotation of Drosophila melanogaster heterochromatin.</title>
        <authorList>
            <person name="Smith C.D."/>
            <person name="Shu S."/>
            <person name="Mungall C.J."/>
            <person name="Karpen G.H."/>
        </authorList>
    </citation>
    <scope>NUCLEOTIDE SEQUENCE [LARGE SCALE GENOMIC DNA]</scope>
    <source>
        <strain evidence="3">Berkeley</strain>
    </source>
</reference>
<dbReference type="SMR" id="A0A6H2EFK9"/>
<reference evidence="1 3" key="3">
    <citation type="journal article" date="2002" name="Genome Biol.">
        <title>Annotation of the Drosophila melanogaster euchromatic genome: a systematic review.</title>
        <authorList>
            <person name="Misra S."/>
            <person name="Crosby M.A."/>
            <person name="Mungall C.J."/>
            <person name="Matthews B.B."/>
            <person name="Campbell K.S."/>
            <person name="Hradecky P."/>
            <person name="Huang Y."/>
            <person name="Kaminker J.S."/>
            <person name="Millburn G.H."/>
            <person name="Prochnik S.E."/>
            <person name="Smith C.D."/>
            <person name="Tupy J.L."/>
            <person name="Whitfied E.J."/>
            <person name="Bayraktaroglu L."/>
            <person name="Berman B.P."/>
            <person name="Bettencourt B.R."/>
            <person name="Celniker S.E."/>
            <person name="de Grey A.D."/>
            <person name="Drysdale R.A."/>
            <person name="Harris N.L."/>
            <person name="Richter J."/>
            <person name="Russo S."/>
            <person name="Schroeder A.J."/>
            <person name="Shu S.Q."/>
            <person name="Stapleton M."/>
            <person name="Yamada C."/>
            <person name="Ashburner M."/>
            <person name="Gelbart W.M."/>
            <person name="Rubin G.M."/>
            <person name="Lewis S.E."/>
        </authorList>
    </citation>
    <scope>GENOME REANNOTATION</scope>
    <source>
        <strain evidence="3">Berkeley</strain>
    </source>
</reference>
<dbReference type="Proteomes" id="UP000000803">
    <property type="component" value="Chromosome 3R"/>
</dbReference>
<reference evidence="1 3" key="8">
    <citation type="journal article" date="2007" name="Science">
        <title>Sequence finishing and mapping of Drosophila melanogaster heterochromatin.</title>
        <authorList>
            <person name="Hoskins R.A."/>
            <person name="Carlson J.W."/>
            <person name="Kennedy C."/>
            <person name="Acevedo D."/>
            <person name="Evans-Holm M."/>
            <person name="Frise E."/>
            <person name="Wan K.H."/>
            <person name="Park S."/>
            <person name="Mendez-Lago M."/>
            <person name="Rossi F."/>
            <person name="Villasante A."/>
            <person name="Dimitri P."/>
            <person name="Karpen G.H."/>
            <person name="Celniker S.E."/>
        </authorList>
    </citation>
    <scope>NUCLEOTIDE SEQUENCE [LARGE SCALE GENOMIC DNA]</scope>
    <source>
        <strain evidence="3">Berkeley</strain>
    </source>
</reference>
<proteinExistence type="predicted"/>
<gene>
    <name evidence="1" type="primary">Dmel\CG46458</name>
    <name evidence="1 2" type="ORF">CG46458</name>
    <name evidence="1" type="ORF">Dmel_CG46458</name>
</gene>
<evidence type="ECO:0000313" key="2">
    <source>
        <dbReference type="FlyBase" id="FBgn0287588"/>
    </source>
</evidence>
<reference evidence="1 3" key="11">
    <citation type="journal article" date="2015" name="Genome Res.">
        <title>The Release 6 reference sequence of the Drosophila melanogaster genome.</title>
        <authorList>
            <person name="Hoskins R.A."/>
            <person name="Carlson J.W."/>
            <person name="Wan K.H."/>
            <person name="Park S."/>
            <person name="Mendez I."/>
            <person name="Galle S.E."/>
            <person name="Booth B.W."/>
            <person name="Pfeiffer B.D."/>
            <person name="George R.A."/>
            <person name="Svirskas R."/>
            <person name="Krzywinski M."/>
            <person name="Schein J."/>
            <person name="Accardo M.C."/>
            <person name="Damia E."/>
            <person name="Messina G."/>
            <person name="Mendez-Lago M."/>
            <person name="de Pablos B."/>
            <person name="Demakova O.V."/>
            <person name="Andreyeva E.N."/>
            <person name="Boldyreva L.V."/>
            <person name="Marra M."/>
            <person name="Carvalho A.B."/>
            <person name="Dimitri P."/>
            <person name="Villasante A."/>
            <person name="Zhimulev I.F."/>
            <person name="Rubin G.M."/>
            <person name="Karpen G.H."/>
            <person name="Celniker S.E."/>
        </authorList>
    </citation>
    <scope>NUCLEOTIDE SEQUENCE [LARGE SCALE GENOMIC DNA]</scope>
    <source>
        <strain evidence="3">Berkeley</strain>
    </source>
</reference>
<reference evidence="1 3" key="5">
    <citation type="journal article" date="2002" name="Genome Biol.">
        <title>Heterochromatic sequences in a Drosophila whole-genome shotgun assembly.</title>
        <authorList>
            <person name="Hoskins R.A."/>
            <person name="Smith C.D."/>
            <person name="Carlson J.W."/>
            <person name="Carvalho A.B."/>
            <person name="Halpern A."/>
            <person name="Kaminker J.S."/>
            <person name="Kennedy C."/>
            <person name="Mungall C.J."/>
            <person name="Sullivan B.A."/>
            <person name="Sutton G.G."/>
            <person name="Yasuhara J.C."/>
            <person name="Wakimoto B.T."/>
            <person name="Myers E.W."/>
            <person name="Celniker S.E."/>
            <person name="Rubin G.M."/>
            <person name="Karpen G.H."/>
        </authorList>
    </citation>
    <scope>NUCLEOTIDE SEQUENCE [LARGE SCALE GENOMIC DNA]</scope>
    <source>
        <strain evidence="3">Berkeley</strain>
    </source>
</reference>
<evidence type="ECO:0000313" key="3">
    <source>
        <dbReference type="Proteomes" id="UP000000803"/>
    </source>
</evidence>
<reference evidence="1 3" key="2">
    <citation type="journal article" date="2002" name="Genome Biol.">
        <title>Finishing a whole-genome shotgun: release 3 of the Drosophila melanogaster euchromatic genome sequence.</title>
        <authorList>
            <person name="Celniker S.E."/>
            <person name="Wheeler D.A."/>
            <person name="Kronmiller B."/>
            <person name="Carlson J.W."/>
            <person name="Halpern A."/>
            <person name="Patel S."/>
            <person name="Adams M."/>
            <person name="Champe M."/>
            <person name="Dugan S.P."/>
            <person name="Frise E."/>
            <person name="Hodgson A."/>
            <person name="George R.A."/>
            <person name="Hoskins R.A."/>
            <person name="Laverty T."/>
            <person name="Muzny D.M."/>
            <person name="Nelson C.R."/>
            <person name="Pacleb J.M."/>
            <person name="Park S."/>
            <person name="Pfeiffer B.D."/>
            <person name="Richards S."/>
            <person name="Sodergren E.J."/>
            <person name="Svirskas R."/>
            <person name="Tabor P.E."/>
            <person name="Wan K."/>
            <person name="Stapleton M."/>
            <person name="Sutton G.G."/>
            <person name="Venter C."/>
            <person name="Weinstock G."/>
            <person name="Scherer S.E."/>
            <person name="Myers E.W."/>
            <person name="Gibbs R.A."/>
            <person name="Rubin G.M."/>
        </authorList>
    </citation>
    <scope>NUCLEOTIDE SEQUENCE [LARGE SCALE GENOMIC DNA]</scope>
    <source>
        <strain evidence="3">Berkeley</strain>
    </source>
</reference>
<dbReference type="AGR" id="FB:FBgn0287588"/>
<name>A0A6H2EFK9_DROME</name>